<dbReference type="PANTHER" id="PTHR46564:SF1">
    <property type="entry name" value="TRANSPOSASE"/>
    <property type="match status" value="1"/>
</dbReference>
<organism evidence="2 3">
    <name type="scientific">Trichosporon asahii var. asahii (strain CBS 8904)</name>
    <name type="common">Yeast</name>
    <dbReference type="NCBI Taxonomy" id="1220162"/>
    <lineage>
        <taxon>Eukaryota</taxon>
        <taxon>Fungi</taxon>
        <taxon>Dikarya</taxon>
        <taxon>Basidiomycota</taxon>
        <taxon>Agaricomycotina</taxon>
        <taxon>Tremellomycetes</taxon>
        <taxon>Trichosporonales</taxon>
        <taxon>Trichosporonaceae</taxon>
        <taxon>Trichosporon</taxon>
    </lineage>
</organism>
<name>K1VLD1_TRIAC</name>
<dbReference type="Pfam" id="PF13358">
    <property type="entry name" value="DDE_3"/>
    <property type="match status" value="1"/>
</dbReference>
<dbReference type="Proteomes" id="UP000006757">
    <property type="component" value="Unassembled WGS sequence"/>
</dbReference>
<accession>K1VLD1</accession>
<dbReference type="eggNOG" id="ENOG502RW1C">
    <property type="taxonomic scope" value="Eukaryota"/>
</dbReference>
<sequence>MSRRRLTTPDRVAIAATAEFLTPRSSAKKFNCSKSSYYDLKKRWENGSPLRTKKPPGRPPMLPAPLWPKLATLAVRNRRLPLHQLAKKVKPVCGTTMCVNSLRKYLAKTDNKRRRAKRKPLLPPRIKILRRRWIKETVGVNWDAVAFTDEASVALTQGGAVWVTCKQSERFLDACLAPAIRKSSQLMLWGAVWKGGRSNPVRLKREDEEEKGGRKSKKSKKKRGITAQVLIDSVYTTELNRVWKSLCRRWRGYGVQPYIVEDNSRLHTAKKTRKVVKKLEFKMLFHPPNSPDLNAIEHLWAALKRRLSKIEDLPTNKDALWEVVQREWKAIPQKDIDNIIDSMPRRRRAVRSNMGGATKW</sequence>
<dbReference type="AlphaFoldDB" id="K1VLD1"/>
<dbReference type="HOGENOM" id="CLU_033666_0_6_1"/>
<dbReference type="InParanoid" id="K1VLD1"/>
<dbReference type="OMA" id="PMENINR"/>
<gene>
    <name evidence="2" type="ORF">A1Q2_00694</name>
</gene>
<dbReference type="STRING" id="1220162.K1VLD1"/>
<dbReference type="Gene3D" id="3.30.420.10">
    <property type="entry name" value="Ribonuclease H-like superfamily/Ribonuclease H"/>
    <property type="match status" value="1"/>
</dbReference>
<evidence type="ECO:0000313" key="2">
    <source>
        <dbReference type="EMBL" id="EKD04995.1"/>
    </source>
</evidence>
<protein>
    <submittedName>
        <fullName evidence="2">Transposase</fullName>
    </submittedName>
</protein>
<dbReference type="GO" id="GO:0003676">
    <property type="term" value="F:nucleic acid binding"/>
    <property type="evidence" value="ECO:0007669"/>
    <property type="project" value="InterPro"/>
</dbReference>
<comment type="caution">
    <text evidence="2">The sequence shown here is derived from an EMBL/GenBank/DDBJ whole genome shotgun (WGS) entry which is preliminary data.</text>
</comment>
<reference evidence="2 3" key="1">
    <citation type="journal article" date="2012" name="Eukaryot. Cell">
        <title>Genome sequence of the Trichosporon asahii environmental strain CBS 8904.</title>
        <authorList>
            <person name="Yang R.Y."/>
            <person name="Li H.T."/>
            <person name="Zhu H."/>
            <person name="Zhou G.P."/>
            <person name="Wang M."/>
            <person name="Wang L."/>
        </authorList>
    </citation>
    <scope>NUCLEOTIDE SEQUENCE [LARGE SCALE GENOMIC DNA]</scope>
    <source>
        <strain evidence="2 3">CBS 8904</strain>
    </source>
</reference>
<keyword evidence="3" id="KW-1185">Reference proteome</keyword>
<dbReference type="InterPro" id="IPR036397">
    <property type="entry name" value="RNaseH_sf"/>
</dbReference>
<dbReference type="PANTHER" id="PTHR46564">
    <property type="entry name" value="TRANSPOSASE"/>
    <property type="match status" value="1"/>
</dbReference>
<dbReference type="OrthoDB" id="3362128at2759"/>
<dbReference type="EMBL" id="AMBO01000167">
    <property type="protein sequence ID" value="EKD04995.1"/>
    <property type="molecule type" value="Genomic_DNA"/>
</dbReference>
<feature type="domain" description="Tc1-like transposase DDE" evidence="1">
    <location>
        <begin position="256"/>
        <end position="311"/>
    </location>
</feature>
<proteinExistence type="predicted"/>
<dbReference type="InterPro" id="IPR038717">
    <property type="entry name" value="Tc1-like_DDE_dom"/>
</dbReference>
<evidence type="ECO:0000259" key="1">
    <source>
        <dbReference type="Pfam" id="PF13358"/>
    </source>
</evidence>
<evidence type="ECO:0000313" key="3">
    <source>
        <dbReference type="Proteomes" id="UP000006757"/>
    </source>
</evidence>